<dbReference type="EMBL" id="BJWG01000002">
    <property type="protein sequence ID" value="GEL94057.1"/>
    <property type="molecule type" value="Genomic_DNA"/>
</dbReference>
<organism evidence="2 3">
    <name type="scientific">Cellulomonas composti</name>
    <dbReference type="NCBI Taxonomy" id="266130"/>
    <lineage>
        <taxon>Bacteria</taxon>
        <taxon>Bacillati</taxon>
        <taxon>Actinomycetota</taxon>
        <taxon>Actinomycetes</taxon>
        <taxon>Micrococcales</taxon>
        <taxon>Cellulomonadaceae</taxon>
        <taxon>Cellulomonas</taxon>
    </lineage>
</organism>
<comment type="caution">
    <text evidence="2">The sequence shown here is derived from an EMBL/GenBank/DDBJ whole genome shotgun (WGS) entry which is preliminary data.</text>
</comment>
<dbReference type="PANTHER" id="PTHR33164">
    <property type="entry name" value="TRANSCRIPTIONAL REGULATOR, MARR FAMILY"/>
    <property type="match status" value="1"/>
</dbReference>
<dbReference type="PROSITE" id="PS50995">
    <property type="entry name" value="HTH_MARR_2"/>
    <property type="match status" value="1"/>
</dbReference>
<evidence type="ECO:0000313" key="3">
    <source>
        <dbReference type="Proteomes" id="UP000321720"/>
    </source>
</evidence>
<dbReference type="GO" id="GO:0006950">
    <property type="term" value="P:response to stress"/>
    <property type="evidence" value="ECO:0007669"/>
    <property type="project" value="TreeGrafter"/>
</dbReference>
<dbReference type="PRINTS" id="PR00598">
    <property type="entry name" value="HTHMARR"/>
</dbReference>
<dbReference type="InterPro" id="IPR000835">
    <property type="entry name" value="HTH_MarR-typ"/>
</dbReference>
<dbReference type="InterPro" id="IPR011991">
    <property type="entry name" value="ArsR-like_HTH"/>
</dbReference>
<protein>
    <recommendedName>
        <fullName evidence="1">HTH marR-type domain-containing protein</fullName>
    </recommendedName>
</protein>
<dbReference type="Pfam" id="PF12802">
    <property type="entry name" value="MarR_2"/>
    <property type="match status" value="1"/>
</dbReference>
<feature type="domain" description="HTH marR-type" evidence="1">
    <location>
        <begin position="7"/>
        <end position="138"/>
    </location>
</feature>
<dbReference type="SMART" id="SM00347">
    <property type="entry name" value="HTH_MARR"/>
    <property type="match status" value="1"/>
</dbReference>
<dbReference type="OrthoDB" id="3174724at2"/>
<proteinExistence type="predicted"/>
<dbReference type="InterPro" id="IPR039422">
    <property type="entry name" value="MarR/SlyA-like"/>
</dbReference>
<dbReference type="Gene3D" id="1.10.10.10">
    <property type="entry name" value="Winged helix-like DNA-binding domain superfamily/Winged helix DNA-binding domain"/>
    <property type="match status" value="1"/>
</dbReference>
<dbReference type="CDD" id="cd00090">
    <property type="entry name" value="HTH_ARSR"/>
    <property type="match status" value="1"/>
</dbReference>
<dbReference type="RefSeq" id="WP_146841665.1">
    <property type="nucleotide sequence ID" value="NZ_BJWG01000002.1"/>
</dbReference>
<evidence type="ECO:0000313" key="2">
    <source>
        <dbReference type="EMBL" id="GEL94057.1"/>
    </source>
</evidence>
<dbReference type="AlphaFoldDB" id="A0A511J7T0"/>
<dbReference type="InterPro" id="IPR036388">
    <property type="entry name" value="WH-like_DNA-bd_sf"/>
</dbReference>
<accession>A0A511J7T0</accession>
<dbReference type="SUPFAM" id="SSF46785">
    <property type="entry name" value="Winged helix' DNA-binding domain"/>
    <property type="match status" value="1"/>
</dbReference>
<gene>
    <name evidence="2" type="ORF">CCO02nite_07150</name>
</gene>
<dbReference type="InterPro" id="IPR036390">
    <property type="entry name" value="WH_DNA-bd_sf"/>
</dbReference>
<reference evidence="2 3" key="1">
    <citation type="submission" date="2019-07" db="EMBL/GenBank/DDBJ databases">
        <title>Whole genome shotgun sequence of Cellulomonas composti NBRC 100758.</title>
        <authorList>
            <person name="Hosoyama A."/>
            <person name="Uohara A."/>
            <person name="Ohji S."/>
            <person name="Ichikawa N."/>
        </authorList>
    </citation>
    <scope>NUCLEOTIDE SEQUENCE [LARGE SCALE GENOMIC DNA]</scope>
    <source>
        <strain evidence="2 3">NBRC 100758</strain>
    </source>
</reference>
<dbReference type="PANTHER" id="PTHR33164:SF57">
    <property type="entry name" value="MARR-FAMILY TRANSCRIPTIONAL REGULATOR"/>
    <property type="match status" value="1"/>
</dbReference>
<keyword evidence="3" id="KW-1185">Reference proteome</keyword>
<evidence type="ECO:0000259" key="1">
    <source>
        <dbReference type="PROSITE" id="PS50995"/>
    </source>
</evidence>
<dbReference type="GO" id="GO:0003700">
    <property type="term" value="F:DNA-binding transcription factor activity"/>
    <property type="evidence" value="ECO:0007669"/>
    <property type="project" value="InterPro"/>
</dbReference>
<sequence>MTHEDPAAALVDALGRTSFLLTAVLTRLGADNELSLTQLRLLGVLRDRRARVTELADRLGLDKSTMSGLVARAERRGLVERDRNPHDGRVVEISLTAEGERFARRVEQQAREVLTPALDRLPPARQAQLAELLDELLGDPAPSS</sequence>
<dbReference type="Proteomes" id="UP000321720">
    <property type="component" value="Unassembled WGS sequence"/>
</dbReference>
<name>A0A511J7T0_9CELL</name>